<feature type="compositionally biased region" description="Low complexity" evidence="2">
    <location>
        <begin position="254"/>
        <end position="276"/>
    </location>
</feature>
<dbReference type="Pfam" id="PF00379">
    <property type="entry name" value="Chitin_bind_4"/>
    <property type="match status" value="1"/>
</dbReference>
<dbReference type="PANTHER" id="PTHR10380:SF234">
    <property type="entry name" value="CUTICULAR PROTEIN 97EA, ISOFORM A"/>
    <property type="match status" value="1"/>
</dbReference>
<dbReference type="PROSITE" id="PS51155">
    <property type="entry name" value="CHIT_BIND_RR_2"/>
    <property type="match status" value="1"/>
</dbReference>
<protein>
    <submittedName>
        <fullName evidence="5">Uncharacterized protein LOC113218418</fullName>
    </submittedName>
</protein>
<reference evidence="5" key="1">
    <citation type="submission" date="2025-08" db="UniProtKB">
        <authorList>
            <consortium name="RefSeq"/>
        </authorList>
    </citation>
    <scope>IDENTIFICATION</scope>
    <source>
        <tissue evidence="5">Whole organism</tissue>
    </source>
</reference>
<dbReference type="RefSeq" id="XP_026294552.2">
    <property type="nucleotide sequence ID" value="XM_026438767.2"/>
</dbReference>
<feature type="region of interest" description="Disordered" evidence="2">
    <location>
        <begin position="330"/>
        <end position="352"/>
    </location>
</feature>
<feature type="signal peptide" evidence="3">
    <location>
        <begin position="1"/>
        <end position="20"/>
    </location>
</feature>
<dbReference type="PANTHER" id="PTHR10380">
    <property type="entry name" value="CUTICLE PROTEIN"/>
    <property type="match status" value="1"/>
</dbReference>
<evidence type="ECO:0000313" key="5">
    <source>
        <dbReference type="RefSeq" id="XP_026294552.2"/>
    </source>
</evidence>
<feature type="compositionally biased region" description="Polar residues" evidence="2">
    <location>
        <begin position="53"/>
        <end position="64"/>
    </location>
</feature>
<dbReference type="GO" id="GO:0062129">
    <property type="term" value="C:chitin-based extracellular matrix"/>
    <property type="evidence" value="ECO:0007669"/>
    <property type="project" value="TreeGrafter"/>
</dbReference>
<accession>A0A6J1TP13</accession>
<evidence type="ECO:0000313" key="4">
    <source>
        <dbReference type="Proteomes" id="UP000504606"/>
    </source>
</evidence>
<evidence type="ECO:0000256" key="3">
    <source>
        <dbReference type="SAM" id="SignalP"/>
    </source>
</evidence>
<sequence>MQLPLTTLLLLAALSALTSAQRLAGPNPNTVDEYDYEDGGLPARPQPQPRSYAPNQPRLSASQPRPTPVPILKQINRHNDDGSYTYGFEGADGSFKIETKLVTGEVMGKYGYVDDSGKVRVVEYGANKYGFQPAGEGITVAPPTLVDETRVPKAGGRQQPGSHLSHLSIGAQTPSLESQEDIYDDGQYYEEPATAAPLRAGPVRALRPQTQAIPRPRAQTPQYFENSFSAPSAPARSSPIQNNFAQFTQTTSFASSPSLSAARPLPAPRYSSASSLGPAPARAQVPGAAPVGPTYRALPAAPAPVREQHPQQAQALFVPQSQLPALGQHYAPAAPAPAPLPRRPAHSGSGGLLDQLARDYALPQNAAQPLVDTSFGVY</sequence>
<dbReference type="KEGG" id="foc:113218418"/>
<dbReference type="InterPro" id="IPR000618">
    <property type="entry name" value="Insect_cuticle"/>
</dbReference>
<feature type="region of interest" description="Disordered" evidence="2">
    <location>
        <begin position="23"/>
        <end position="68"/>
    </location>
</feature>
<dbReference type="Proteomes" id="UP000504606">
    <property type="component" value="Unplaced"/>
</dbReference>
<feature type="chain" id="PRO_5039423040" evidence="3">
    <location>
        <begin position="21"/>
        <end position="378"/>
    </location>
</feature>
<dbReference type="InterPro" id="IPR050468">
    <property type="entry name" value="Cuticle_Struct_Prot"/>
</dbReference>
<feature type="region of interest" description="Disordered" evidence="2">
    <location>
        <begin position="254"/>
        <end position="290"/>
    </location>
</feature>
<keyword evidence="3" id="KW-0732">Signal</keyword>
<evidence type="ECO:0000256" key="2">
    <source>
        <dbReference type="SAM" id="MobiDB-lite"/>
    </source>
</evidence>
<dbReference type="GeneID" id="113218418"/>
<organism evidence="4 5">
    <name type="scientific">Frankliniella occidentalis</name>
    <name type="common">Western flower thrips</name>
    <name type="synonym">Euthrips occidentalis</name>
    <dbReference type="NCBI Taxonomy" id="133901"/>
    <lineage>
        <taxon>Eukaryota</taxon>
        <taxon>Metazoa</taxon>
        <taxon>Ecdysozoa</taxon>
        <taxon>Arthropoda</taxon>
        <taxon>Hexapoda</taxon>
        <taxon>Insecta</taxon>
        <taxon>Pterygota</taxon>
        <taxon>Neoptera</taxon>
        <taxon>Paraneoptera</taxon>
        <taxon>Thysanoptera</taxon>
        <taxon>Terebrantia</taxon>
        <taxon>Thripoidea</taxon>
        <taxon>Thripidae</taxon>
        <taxon>Frankliniella</taxon>
    </lineage>
</organism>
<name>A0A6J1TP13_FRAOC</name>
<proteinExistence type="predicted"/>
<evidence type="ECO:0000256" key="1">
    <source>
        <dbReference type="PROSITE-ProRule" id="PRU00497"/>
    </source>
</evidence>
<gene>
    <name evidence="5" type="primary">LOC113218418</name>
</gene>
<keyword evidence="4" id="KW-1185">Reference proteome</keyword>
<keyword evidence="1" id="KW-0193">Cuticle</keyword>
<dbReference type="GO" id="GO:0008010">
    <property type="term" value="F:structural constituent of chitin-based larval cuticle"/>
    <property type="evidence" value="ECO:0007669"/>
    <property type="project" value="TreeGrafter"/>
</dbReference>
<dbReference type="AlphaFoldDB" id="A0A6J1TP13"/>
<dbReference type="OrthoDB" id="6371055at2759"/>